<dbReference type="OrthoDB" id="8687362at2"/>
<dbReference type="EMBL" id="RFDI01000009">
    <property type="protein sequence ID" value="RSR64138.1"/>
    <property type="molecule type" value="Genomic_DNA"/>
</dbReference>
<dbReference type="Proteomes" id="UP000439424">
    <property type="component" value="Unassembled WGS sequence"/>
</dbReference>
<reference evidence="1 5" key="1">
    <citation type="journal article" date="2015" name="J. Bacteriol.">
        <title>Resources for Genetic and Genomic Analysis of Emerging Pathogen Acinetobacter baumannii.</title>
        <authorList>
            <person name="Gallagher L.A."/>
            <person name="Ramage E."/>
            <person name="Weiss E.J."/>
            <person name="Radey M."/>
            <person name="Hayden H.S."/>
            <person name="Held K.G."/>
            <person name="Huse H.K."/>
            <person name="Zurawski D.V."/>
            <person name="Brittnacher M.J."/>
            <person name="Manoil C."/>
        </authorList>
    </citation>
    <scope>NUCLEOTIDE SEQUENCE [LARGE SCALE GENOMIC DNA]</scope>
    <source>
        <strain evidence="1 5">AB5075-UW</strain>
    </source>
</reference>
<reference evidence="5" key="2">
    <citation type="submission" date="2015-03" db="EMBL/GenBank/DDBJ databases">
        <authorList>
            <person name="Gallagher L.A."/>
            <person name="Hayden H.S."/>
            <person name="Weiss E.J."/>
            <person name="Hager K.R."/>
            <person name="Ramage E."/>
            <person name="Radey M.R."/>
            <person name="Bydalek R."/>
            <person name="Manoil C."/>
            <person name="Miller S.I."/>
            <person name="Brittnacher M.J."/>
        </authorList>
    </citation>
    <scope>NUCLEOTIDE SEQUENCE [LARGE SCALE GENOMIC DNA]</scope>
    <source>
        <strain evidence="5">AB5075-UW</strain>
    </source>
</reference>
<evidence type="ECO:0000313" key="2">
    <source>
        <dbReference type="EMBL" id="MQR49908.1"/>
    </source>
</evidence>
<dbReference type="RefSeq" id="WP_000191916.1">
    <property type="nucleotide sequence ID" value="NZ_AP031576.1"/>
</dbReference>
<reference evidence="4 6" key="3">
    <citation type="submission" date="2018-10" db="EMBL/GenBank/DDBJ databases">
        <title>GWAS and RNA-Seq identify cryptic mechanisms of antimicrobial resistance in Acinetobacter baumannii.</title>
        <authorList>
            <person name="Sahl J.W."/>
        </authorList>
    </citation>
    <scope>NUCLEOTIDE SEQUENCE [LARGE SCALE GENOMIC DNA]</scope>
    <source>
        <strain evidence="4 6">TG28175</strain>
    </source>
</reference>
<dbReference type="AlphaFoldDB" id="A0A0D5YJX0"/>
<dbReference type="CDD" id="cd12913">
    <property type="entry name" value="PDC1_MCP_like"/>
    <property type="match status" value="1"/>
</dbReference>
<gene>
    <name evidence="1" type="ORF">ABUW_2805</name>
    <name evidence="4" type="ORF">EA686_00450</name>
    <name evidence="2" type="ORF">F2P40_11325</name>
    <name evidence="3" type="ORF">GNY86_15240</name>
</gene>
<dbReference type="Gene3D" id="3.30.450.20">
    <property type="entry name" value="PAS domain"/>
    <property type="match status" value="1"/>
</dbReference>
<evidence type="ECO:0000313" key="8">
    <source>
        <dbReference type="Proteomes" id="UP000461234"/>
    </source>
</evidence>
<evidence type="ECO:0000313" key="6">
    <source>
        <dbReference type="Proteomes" id="UP000280073"/>
    </source>
</evidence>
<evidence type="ECO:0000313" key="3">
    <source>
        <dbReference type="EMBL" id="MVM92884.1"/>
    </source>
</evidence>
<reference evidence="2 8" key="4">
    <citation type="submission" date="2019-10" db="EMBL/GenBank/DDBJ databases">
        <title>Genetic environment of the oxa23 gene and comparative analysis of carbapenem resistant Acinetobacter baumannii isolates belonging to global clone 1, lineage 2 recovered in a burns hospital outbreak in 2012-2013.</title>
        <authorList>
            <person name="Douraghi M."/>
            <person name="Aris P."/>
            <person name="Kenyon J."/>
            <person name="Hamidian M."/>
        </authorList>
    </citation>
    <scope>NUCLEOTIDE SEQUENCE [LARGE SCALE GENOMIC DNA]</scope>
    <source>
        <strain evidence="2 8">ABS103</strain>
    </source>
</reference>
<dbReference type="EMBL" id="WPIP01000135">
    <property type="protein sequence ID" value="MVM92884.1"/>
    <property type="molecule type" value="Genomic_DNA"/>
</dbReference>
<dbReference type="GO" id="GO:0016301">
    <property type="term" value="F:kinase activity"/>
    <property type="evidence" value="ECO:0007669"/>
    <property type="project" value="UniProtKB-KW"/>
</dbReference>
<dbReference type="Proteomes" id="UP000461234">
    <property type="component" value="Unassembled WGS sequence"/>
</dbReference>
<dbReference type="Pfam" id="PF22673">
    <property type="entry name" value="MCP-like_PDC_1"/>
    <property type="match status" value="1"/>
</dbReference>
<evidence type="ECO:0000313" key="4">
    <source>
        <dbReference type="EMBL" id="RSR64138.1"/>
    </source>
</evidence>
<dbReference type="OMA" id="DMYTITA"/>
<dbReference type="EMBL" id="WIOC01000012">
    <property type="protein sequence ID" value="MQR49908.1"/>
    <property type="molecule type" value="Genomic_DNA"/>
</dbReference>
<sequence>MTQHLDIEELQNLLKTVVEETTAITEKLATKASKILSKHEPEKTKDVKLSGSERSALQKEIKKALQESHYSQGIGFASYSPATQEEQDYWTLEWWYKKEDQLQQAKLENYQNAQRFLDFRSFEWFHKPAQNKSPCIHGPYVDYICNGAYTITLAHPVMIRDQFIGVIATDILVSALEKILMPKLKNIKQKAIVINDSSRVITSNDITIRTGTLFKGQSPEQFLSRPCQSFQLVVI</sequence>
<evidence type="ECO:0000313" key="5">
    <source>
        <dbReference type="Proteomes" id="UP000032746"/>
    </source>
</evidence>
<protein>
    <submittedName>
        <fullName evidence="2">Histidine kinase</fullName>
    </submittedName>
</protein>
<reference evidence="3 7" key="5">
    <citation type="submission" date="2019-11" db="EMBL/GenBank/DDBJ databases">
        <title>Multidrug-resistant Acinetobacter baumannii moving toward extensively drug-resistant over fifteen years in South of Brazil.</title>
        <authorList>
            <person name="Fedrigo N.H."/>
            <person name="Cerdeira L."/>
            <person name="Fuga B."/>
            <person name="Marini P.V.B."/>
            <person name="Shinohara D.R."/>
            <person name="Carrara-Marroni F.E."/>
            <person name="Lincopan N."/>
            <person name="Tognim M.C.B."/>
        </authorList>
    </citation>
    <scope>NUCLEOTIDE SEQUENCE [LARGE SCALE GENOMIC DNA]</scope>
    <source>
        <strain evidence="3 7">Ac576</strain>
    </source>
</reference>
<accession>A0A0D5YJX0</accession>
<keyword evidence="2" id="KW-0418">Kinase</keyword>
<dbReference type="PATRIC" id="fig|470.1314.peg.785"/>
<proteinExistence type="predicted"/>
<dbReference type="Proteomes" id="UP000280073">
    <property type="component" value="Unassembled WGS sequence"/>
</dbReference>
<organism evidence="1 5">
    <name type="scientific">Acinetobacter baumannii</name>
    <dbReference type="NCBI Taxonomy" id="470"/>
    <lineage>
        <taxon>Bacteria</taxon>
        <taxon>Pseudomonadati</taxon>
        <taxon>Pseudomonadota</taxon>
        <taxon>Gammaproteobacteria</taxon>
        <taxon>Moraxellales</taxon>
        <taxon>Moraxellaceae</taxon>
        <taxon>Acinetobacter</taxon>
        <taxon>Acinetobacter calcoaceticus/baumannii complex</taxon>
    </lineage>
</organism>
<evidence type="ECO:0000313" key="7">
    <source>
        <dbReference type="Proteomes" id="UP000439424"/>
    </source>
</evidence>
<keyword evidence="2" id="KW-0808">Transferase</keyword>
<dbReference type="Proteomes" id="UP000032746">
    <property type="component" value="Chromosome"/>
</dbReference>
<dbReference type="EMBL" id="CP008706">
    <property type="protein sequence ID" value="AKA32522.1"/>
    <property type="molecule type" value="Genomic_DNA"/>
</dbReference>
<evidence type="ECO:0000313" key="1">
    <source>
        <dbReference type="EMBL" id="AKA32522.1"/>
    </source>
</evidence>
<name>A0A0D5YJX0_ACIBA</name>